<keyword evidence="2" id="KW-1185">Reference proteome</keyword>
<evidence type="ECO:0000313" key="1">
    <source>
        <dbReference type="EMBL" id="PIO58295.1"/>
    </source>
</evidence>
<accession>A0A2G9TK41</accession>
<dbReference type="AlphaFoldDB" id="A0A2G9TK41"/>
<organism evidence="1 2">
    <name type="scientific">Teladorsagia circumcincta</name>
    <name type="common">Brown stomach worm</name>
    <name type="synonym">Ostertagia circumcincta</name>
    <dbReference type="NCBI Taxonomy" id="45464"/>
    <lineage>
        <taxon>Eukaryota</taxon>
        <taxon>Metazoa</taxon>
        <taxon>Ecdysozoa</taxon>
        <taxon>Nematoda</taxon>
        <taxon>Chromadorea</taxon>
        <taxon>Rhabditida</taxon>
        <taxon>Rhabditina</taxon>
        <taxon>Rhabditomorpha</taxon>
        <taxon>Strongyloidea</taxon>
        <taxon>Trichostrongylidae</taxon>
        <taxon>Teladorsagia</taxon>
    </lineage>
</organism>
<sequence>MITVCQYDVTKTDRQCIYHADCLQGQQCLRNGSNVFVCTASMEAALGTSPCTYDYECSGGEKCVNLVQEGEKACRRVAAVSLCVDVMPPSASPPAMLNVQRKIVTFIQNLLFSRL</sequence>
<protein>
    <submittedName>
        <fullName evidence="1">Uncharacterized protein</fullName>
    </submittedName>
</protein>
<reference evidence="1 2" key="1">
    <citation type="submission" date="2015-09" db="EMBL/GenBank/DDBJ databases">
        <title>Draft genome of the parasitic nematode Teladorsagia circumcincta isolate WARC Sus (inbred).</title>
        <authorList>
            <person name="Mitreva M."/>
        </authorList>
    </citation>
    <scope>NUCLEOTIDE SEQUENCE [LARGE SCALE GENOMIC DNA]</scope>
    <source>
        <strain evidence="1 2">S</strain>
    </source>
</reference>
<dbReference type="OrthoDB" id="5836547at2759"/>
<proteinExistence type="predicted"/>
<dbReference type="EMBL" id="KZ361650">
    <property type="protein sequence ID" value="PIO58295.1"/>
    <property type="molecule type" value="Genomic_DNA"/>
</dbReference>
<dbReference type="Proteomes" id="UP000230423">
    <property type="component" value="Unassembled WGS sequence"/>
</dbReference>
<name>A0A2G9TK41_TELCI</name>
<gene>
    <name evidence="1" type="ORF">TELCIR_20272</name>
</gene>
<evidence type="ECO:0000313" key="2">
    <source>
        <dbReference type="Proteomes" id="UP000230423"/>
    </source>
</evidence>